<dbReference type="PANTHER" id="PTHR10655:SF17">
    <property type="entry name" value="LYSOPHOSPHOLIPASE-LIKE PROTEIN 1"/>
    <property type="match status" value="1"/>
</dbReference>
<dbReference type="GO" id="GO:0016787">
    <property type="term" value="F:hydrolase activity"/>
    <property type="evidence" value="ECO:0007669"/>
    <property type="project" value="UniProtKB-KW"/>
</dbReference>
<dbReference type="Proteomes" id="UP000321085">
    <property type="component" value="Unassembled WGS sequence"/>
</dbReference>
<dbReference type="InterPro" id="IPR029058">
    <property type="entry name" value="AB_hydrolase_fold"/>
</dbReference>
<reference evidence="4 5" key="1">
    <citation type="submission" date="2019-07" db="EMBL/GenBank/DDBJ databases">
        <title>Whole genome shotgun sequence of Microvirga aerophila NBRC 106136.</title>
        <authorList>
            <person name="Hosoyama A."/>
            <person name="Uohara A."/>
            <person name="Ohji S."/>
            <person name="Ichikawa N."/>
        </authorList>
    </citation>
    <scope>NUCLEOTIDE SEQUENCE [LARGE SCALE GENOMIC DNA]</scope>
    <source>
        <strain evidence="4 5">NBRC 106136</strain>
    </source>
</reference>
<evidence type="ECO:0000259" key="3">
    <source>
        <dbReference type="Pfam" id="PF02230"/>
    </source>
</evidence>
<name>A0A512BVJ0_9HYPH</name>
<dbReference type="InterPro" id="IPR050565">
    <property type="entry name" value="LYPA1-2/EST-like"/>
</dbReference>
<evidence type="ECO:0000313" key="4">
    <source>
        <dbReference type="EMBL" id="GEO15960.1"/>
    </source>
</evidence>
<dbReference type="InterPro" id="IPR003140">
    <property type="entry name" value="PLipase/COase/thioEstase"/>
</dbReference>
<dbReference type="Pfam" id="PF02230">
    <property type="entry name" value="Abhydrolase_2"/>
    <property type="match status" value="1"/>
</dbReference>
<keyword evidence="5" id="KW-1185">Reference proteome</keyword>
<accession>A0A512BVJ0</accession>
<dbReference type="AlphaFoldDB" id="A0A512BVJ0"/>
<organism evidence="4 5">
    <name type="scientific">Microvirga aerophila</name>
    <dbReference type="NCBI Taxonomy" id="670291"/>
    <lineage>
        <taxon>Bacteria</taxon>
        <taxon>Pseudomonadati</taxon>
        <taxon>Pseudomonadota</taxon>
        <taxon>Alphaproteobacteria</taxon>
        <taxon>Hyphomicrobiales</taxon>
        <taxon>Methylobacteriaceae</taxon>
        <taxon>Microvirga</taxon>
    </lineage>
</organism>
<dbReference type="PANTHER" id="PTHR10655">
    <property type="entry name" value="LYSOPHOSPHOLIPASE-RELATED"/>
    <property type="match status" value="1"/>
</dbReference>
<evidence type="ECO:0000256" key="2">
    <source>
        <dbReference type="ARBA" id="ARBA00022801"/>
    </source>
</evidence>
<keyword evidence="2" id="KW-0378">Hydrolase</keyword>
<evidence type="ECO:0000313" key="5">
    <source>
        <dbReference type="Proteomes" id="UP000321085"/>
    </source>
</evidence>
<dbReference type="EMBL" id="BJYU01000052">
    <property type="protein sequence ID" value="GEO15960.1"/>
    <property type="molecule type" value="Genomic_DNA"/>
</dbReference>
<feature type="domain" description="Phospholipase/carboxylesterase/thioesterase" evidence="3">
    <location>
        <begin position="8"/>
        <end position="210"/>
    </location>
</feature>
<dbReference type="RefSeq" id="WP_114188174.1">
    <property type="nucleotide sequence ID" value="NZ_BJYU01000052.1"/>
</dbReference>
<evidence type="ECO:0000256" key="1">
    <source>
        <dbReference type="ARBA" id="ARBA00006499"/>
    </source>
</evidence>
<proteinExistence type="inferred from homology"/>
<gene>
    <name evidence="4" type="ORF">MAE02_36560</name>
</gene>
<dbReference type="SUPFAM" id="SSF53474">
    <property type="entry name" value="alpha/beta-Hydrolases"/>
    <property type="match status" value="1"/>
</dbReference>
<dbReference type="OrthoDB" id="9801763at2"/>
<comment type="caution">
    <text evidence="4">The sequence shown here is derived from an EMBL/GenBank/DDBJ whole genome shotgun (WGS) entry which is preliminary data.</text>
</comment>
<sequence>MAFADSPRLAPKSGQAKQLVVFLHGLGADSRDLIDIGTMWQSWLPDAAFVAPHAPDPYDGAPVGRQWFPLTFRDPAEFWRGVNYAAPRLEAFLDAELAHHGLPASKLAIVGFSQGTMMALHVGLRRATAPAAIVGYSGVVVLEDGKGVESLQTVIRSKPPILLVHGDQDDVVPPEMFFSTKEALAAARVPCQWHLSRGVSHGIDEDALRHGGLFLAHAFGLS</sequence>
<comment type="similarity">
    <text evidence="1">Belongs to the AB hydrolase superfamily. AB hydrolase 2 family.</text>
</comment>
<dbReference type="Gene3D" id="3.40.50.1820">
    <property type="entry name" value="alpha/beta hydrolase"/>
    <property type="match status" value="1"/>
</dbReference>
<protein>
    <submittedName>
        <fullName evidence="4">Phospholipase</fullName>
    </submittedName>
</protein>